<dbReference type="EMBL" id="ML769582">
    <property type="protein sequence ID" value="KAE9393045.1"/>
    <property type="molecule type" value="Genomic_DNA"/>
</dbReference>
<dbReference type="Proteomes" id="UP000799118">
    <property type="component" value="Unassembled WGS sequence"/>
</dbReference>
<dbReference type="Gene3D" id="3.90.226.10">
    <property type="entry name" value="2-enoyl-CoA Hydratase, Chain A, domain 1"/>
    <property type="match status" value="1"/>
</dbReference>
<reference evidence="2" key="1">
    <citation type="journal article" date="2019" name="Environ. Microbiol.">
        <title>Fungal ecological strategies reflected in gene transcription - a case study of two litter decomposers.</title>
        <authorList>
            <person name="Barbi F."/>
            <person name="Kohler A."/>
            <person name="Barry K."/>
            <person name="Baskaran P."/>
            <person name="Daum C."/>
            <person name="Fauchery L."/>
            <person name="Ihrmark K."/>
            <person name="Kuo A."/>
            <person name="LaButti K."/>
            <person name="Lipzen A."/>
            <person name="Morin E."/>
            <person name="Grigoriev I.V."/>
            <person name="Henrissat B."/>
            <person name="Lindahl B."/>
            <person name="Martin F."/>
        </authorList>
    </citation>
    <scope>NUCLEOTIDE SEQUENCE</scope>
    <source>
        <strain evidence="2">JB14</strain>
    </source>
</reference>
<dbReference type="OrthoDB" id="14970at2759"/>
<dbReference type="InterPro" id="IPR029045">
    <property type="entry name" value="ClpP/crotonase-like_dom_sf"/>
</dbReference>
<name>A0A6A4H785_9AGAR</name>
<dbReference type="SUPFAM" id="SSF52096">
    <property type="entry name" value="ClpP/crotonase"/>
    <property type="match status" value="1"/>
</dbReference>
<keyword evidence="3" id="KW-1185">Reference proteome</keyword>
<organism evidence="2 3">
    <name type="scientific">Gymnopus androsaceus JB14</name>
    <dbReference type="NCBI Taxonomy" id="1447944"/>
    <lineage>
        <taxon>Eukaryota</taxon>
        <taxon>Fungi</taxon>
        <taxon>Dikarya</taxon>
        <taxon>Basidiomycota</taxon>
        <taxon>Agaricomycotina</taxon>
        <taxon>Agaricomycetes</taxon>
        <taxon>Agaricomycetidae</taxon>
        <taxon>Agaricales</taxon>
        <taxon>Marasmiineae</taxon>
        <taxon>Omphalotaceae</taxon>
        <taxon>Gymnopus</taxon>
    </lineage>
</organism>
<feature type="region of interest" description="Disordered" evidence="1">
    <location>
        <begin position="38"/>
        <end position="57"/>
    </location>
</feature>
<protein>
    <submittedName>
        <fullName evidence="2">Uncharacterized protein</fullName>
    </submittedName>
</protein>
<gene>
    <name evidence="2" type="ORF">BT96DRAFT_255964</name>
</gene>
<evidence type="ECO:0000313" key="2">
    <source>
        <dbReference type="EMBL" id="KAE9393045.1"/>
    </source>
</evidence>
<evidence type="ECO:0000313" key="3">
    <source>
        <dbReference type="Proteomes" id="UP000799118"/>
    </source>
</evidence>
<proteinExistence type="predicted"/>
<evidence type="ECO:0000256" key="1">
    <source>
        <dbReference type="SAM" id="MobiDB-lite"/>
    </source>
</evidence>
<sequence length="57" mass="6258">MDAGFAPDIGMIAYFPRITANSSFVREMVYTAGFFSAKDAKKSGSCRKSSKEGGRKW</sequence>
<dbReference type="AlphaFoldDB" id="A0A6A4H785"/>
<accession>A0A6A4H785</accession>